<dbReference type="InterPro" id="IPR006660">
    <property type="entry name" value="Arsenate_reductase-like"/>
</dbReference>
<evidence type="ECO:0000256" key="2">
    <source>
        <dbReference type="ARBA" id="ARBA00023002"/>
    </source>
</evidence>
<organism evidence="5 6">
    <name type="scientific">Cohaesibacter celericrescens</name>
    <dbReference type="NCBI Taxonomy" id="2067669"/>
    <lineage>
        <taxon>Bacteria</taxon>
        <taxon>Pseudomonadati</taxon>
        <taxon>Pseudomonadota</taxon>
        <taxon>Alphaproteobacteria</taxon>
        <taxon>Hyphomicrobiales</taxon>
        <taxon>Cohaesibacteraceae</taxon>
    </lineage>
</organism>
<dbReference type="PANTHER" id="PTHR30041:SF4">
    <property type="entry name" value="ARSENATE REDUCTASE"/>
    <property type="match status" value="1"/>
</dbReference>
<reference evidence="5 6" key="1">
    <citation type="submission" date="2018-01" db="EMBL/GenBank/DDBJ databases">
        <title>The draft genome sequence of Cohaesibacter sp. H1304.</title>
        <authorList>
            <person name="Wang N.-N."/>
            <person name="Du Z.-J."/>
        </authorList>
    </citation>
    <scope>NUCLEOTIDE SEQUENCE [LARGE SCALE GENOMIC DNA]</scope>
    <source>
        <strain evidence="5 6">H1304</strain>
    </source>
</reference>
<evidence type="ECO:0000256" key="4">
    <source>
        <dbReference type="RuleBase" id="RU362029"/>
    </source>
</evidence>
<evidence type="ECO:0000256" key="1">
    <source>
        <dbReference type="ARBA" id="ARBA00007198"/>
    </source>
</evidence>
<dbReference type="InterPro" id="IPR006659">
    <property type="entry name" value="Arsenate_reductase"/>
</dbReference>
<comment type="similarity">
    <text evidence="1 3 4">Belongs to the ArsC family.</text>
</comment>
<evidence type="ECO:0000313" key="5">
    <source>
        <dbReference type="EMBL" id="PLW74868.1"/>
    </source>
</evidence>
<dbReference type="NCBIfam" id="TIGR00014">
    <property type="entry name" value="arsC"/>
    <property type="match status" value="1"/>
</dbReference>
<proteinExistence type="inferred from homology"/>
<evidence type="ECO:0000313" key="6">
    <source>
        <dbReference type="Proteomes" id="UP000234881"/>
    </source>
</evidence>
<protein>
    <recommendedName>
        <fullName evidence="4">Arsenate reductase</fullName>
        <ecNumber evidence="4">1.20.4.1</ecNumber>
    </recommendedName>
</protein>
<dbReference type="CDD" id="cd03034">
    <property type="entry name" value="ArsC_ArsC"/>
    <property type="match status" value="1"/>
</dbReference>
<dbReference type="RefSeq" id="WP_101535767.1">
    <property type="nucleotide sequence ID" value="NZ_PKUQ01000055.1"/>
</dbReference>
<keyword evidence="2 4" id="KW-0560">Oxidoreductase</keyword>
<dbReference type="Gene3D" id="3.40.30.10">
    <property type="entry name" value="Glutaredoxin"/>
    <property type="match status" value="1"/>
</dbReference>
<dbReference type="Pfam" id="PF03960">
    <property type="entry name" value="ArsC"/>
    <property type="match status" value="1"/>
</dbReference>
<dbReference type="OrthoDB" id="9790554at2"/>
<dbReference type="AlphaFoldDB" id="A0A2N5XKA2"/>
<keyword evidence="6" id="KW-1185">Reference proteome</keyword>
<dbReference type="EMBL" id="PKUQ01000055">
    <property type="protein sequence ID" value="PLW74868.1"/>
    <property type="molecule type" value="Genomic_DNA"/>
</dbReference>
<accession>A0A2N5XKA2</accession>
<dbReference type="PANTHER" id="PTHR30041">
    <property type="entry name" value="ARSENATE REDUCTASE"/>
    <property type="match status" value="1"/>
</dbReference>
<sequence length="114" mass="12874">MNTVIWHNPRCSKSRQTLALLEEKSVHLTVRKYLEDAPSAEEIKDVLAMLDMDPRQLIRTGEPLYKELGLATISAPEKLIHAMVDNPKLIERPVVIHNGKAKVGRPPESVLILF</sequence>
<dbReference type="GO" id="GO:0008794">
    <property type="term" value="F:arsenate reductase (glutaredoxin) activity"/>
    <property type="evidence" value="ECO:0007669"/>
    <property type="project" value="UniProtKB-UniRule"/>
</dbReference>
<comment type="caution">
    <text evidence="5">The sequence shown here is derived from an EMBL/GenBank/DDBJ whole genome shotgun (WGS) entry which is preliminary data.</text>
</comment>
<dbReference type="Proteomes" id="UP000234881">
    <property type="component" value="Unassembled WGS sequence"/>
</dbReference>
<dbReference type="PROSITE" id="PS51353">
    <property type="entry name" value="ARSC"/>
    <property type="match status" value="1"/>
</dbReference>
<dbReference type="SUPFAM" id="SSF52833">
    <property type="entry name" value="Thioredoxin-like"/>
    <property type="match status" value="1"/>
</dbReference>
<gene>
    <name evidence="5" type="primary">arsC</name>
    <name evidence="5" type="ORF">C0081_21365</name>
</gene>
<dbReference type="InterPro" id="IPR036249">
    <property type="entry name" value="Thioredoxin-like_sf"/>
</dbReference>
<dbReference type="EC" id="1.20.4.1" evidence="4"/>
<comment type="catalytic activity">
    <reaction evidence="4">
        <text>[glutaredoxin]-dithiol + arsenate + glutathione + H(+) = glutathionyl-S-S-[glutaredoxin] + arsenite + H2O</text>
        <dbReference type="Rhea" id="RHEA:22016"/>
        <dbReference type="Rhea" id="RHEA-COMP:10729"/>
        <dbReference type="Rhea" id="RHEA-COMP:17668"/>
        <dbReference type="ChEBI" id="CHEBI:15377"/>
        <dbReference type="ChEBI" id="CHEBI:15378"/>
        <dbReference type="ChEBI" id="CHEBI:29242"/>
        <dbReference type="ChEBI" id="CHEBI:29950"/>
        <dbReference type="ChEBI" id="CHEBI:48597"/>
        <dbReference type="ChEBI" id="CHEBI:57925"/>
        <dbReference type="ChEBI" id="CHEBI:146199"/>
        <dbReference type="EC" id="1.20.4.1"/>
    </reaction>
</comment>
<evidence type="ECO:0000256" key="3">
    <source>
        <dbReference type="PROSITE-ProRule" id="PRU01282"/>
    </source>
</evidence>
<name>A0A2N5XKA2_9HYPH</name>